<evidence type="ECO:0000259" key="3">
    <source>
        <dbReference type="Pfam" id="PF21039"/>
    </source>
</evidence>
<evidence type="ECO:0000259" key="2">
    <source>
        <dbReference type="Pfam" id="PF21038"/>
    </source>
</evidence>
<feature type="domain" description="Centrosomal protein CEP104 Zn finger" evidence="3">
    <location>
        <begin position="528"/>
        <end position="640"/>
    </location>
</feature>
<sequence>MIPQKVVLFIGDFQQNSAKNVWRKIGFFTFLENPLEDQRELKTINLSQHVAIGQYVKMEIYEPYNKKSNLFNKSPVGEEIRQYEAEVLADRYLRKYGIEEEKENMRGAGDSNSIKLDAETDLLITRMGEEKAIAEHKEDFDMASALKNIIATTLVVGEQIYQCDMGKVLKVKQEQYEEAKGFKIRRDELKLKRDRAIDEELHQFGFSVNYFLKRVGSSQSTVSPLTPLDEILSQNTENEYMKMNSHKSREEPQKQESIETVGQQLSLPVESSYAESAFSEFESDNQNQPIPQQQIDIKNKDTEAKRNGRPPTPEDAFDFDLKEKTKSINKFDVLIFGEEFCLKAIEKAFQPRLDTATDLQRFVERDPIELLESKDLTEAFARFDEGIRHRDAQVRGKACELLYLLYSQNGVMARNMFEILVKGDGVEVKNDLPQKIVDQIYDEFDKLDGKPTKKQLEAERKKQEAVRKRAEQAEIEELQKQIAAARQANRNQEMRSGAQSQAASNYAAPSVNNEEIFDDDDEDENSKQCIFCLEINDKFIEQQDEKDGMDMHYWKECPMLTKCKECKMVIEISGYNEHLVRECPSKANYAECKKCNAAFEKTLIQKHEKNCSGNKAEKAKCSLCELAVTDSEEGWREHLMASKGGCKKNDRRQGTVLEFQCLTIYHY</sequence>
<dbReference type="EMBL" id="AY449458">
    <property type="protein sequence ID" value="AAS21336.1"/>
    <property type="molecule type" value="Genomic_DNA"/>
</dbReference>
<evidence type="ECO:0000256" key="1">
    <source>
        <dbReference type="SAM" id="MobiDB-lite"/>
    </source>
</evidence>
<organism evidence="4">
    <name type="scientific">Oikopleura dioica</name>
    <name type="common">Tunicate</name>
    <dbReference type="NCBI Taxonomy" id="34765"/>
    <lineage>
        <taxon>Eukaryota</taxon>
        <taxon>Metazoa</taxon>
        <taxon>Chordata</taxon>
        <taxon>Tunicata</taxon>
        <taxon>Appendicularia</taxon>
        <taxon>Copelata</taxon>
        <taxon>Oikopleuridae</taxon>
        <taxon>Oikopleura</taxon>
    </lineage>
</organism>
<feature type="compositionally biased region" description="Basic and acidic residues" evidence="1">
    <location>
        <begin position="247"/>
        <end position="257"/>
    </location>
</feature>
<dbReference type="AlphaFoldDB" id="Q676D9"/>
<dbReference type="InterPro" id="IPR052607">
    <property type="entry name" value="CEP104-like"/>
</dbReference>
<proteinExistence type="predicted"/>
<gene>
    <name evidence="4" type="ORF">002-14</name>
</gene>
<reference evidence="4" key="2">
    <citation type="journal article" date="2005" name="Curr. Biol.">
        <title>Remodelling of the homeobox gene complement in the tunicate Oikopleura dioica.</title>
        <authorList>
            <person name="Edvardsen R.B."/>
            <person name="Seo H.C."/>
            <person name="Jensen M.F."/>
            <person name="Mialon A."/>
            <person name="Mikhaleva J."/>
            <person name="Bjordal M."/>
            <person name="Cartry J."/>
            <person name="Reinhardt R."/>
            <person name="Weissenbach J."/>
            <person name="Wincker P."/>
            <person name="Chourrout D."/>
        </authorList>
    </citation>
    <scope>NUCLEOTIDE SEQUENCE</scope>
</reference>
<evidence type="ECO:0000313" key="4">
    <source>
        <dbReference type="EMBL" id="AAS21336.1"/>
    </source>
</evidence>
<protein>
    <submittedName>
        <fullName evidence="4">Uncharacterized protein</fullName>
    </submittedName>
</protein>
<feature type="region of interest" description="Disordered" evidence="1">
    <location>
        <begin position="486"/>
        <end position="511"/>
    </location>
</feature>
<dbReference type="InterPro" id="IPR048739">
    <property type="entry name" value="CEP104_N"/>
</dbReference>
<dbReference type="PANTHER" id="PTHR13371:SF0">
    <property type="entry name" value="CENTROSOMAL PROTEIN OF 104 KDA"/>
    <property type="match status" value="1"/>
</dbReference>
<dbReference type="Pfam" id="PF21039">
    <property type="entry name" value="CEP104_ZnF"/>
    <property type="match status" value="1"/>
</dbReference>
<feature type="compositionally biased region" description="Basic and acidic residues" evidence="1">
    <location>
        <begin position="297"/>
        <end position="306"/>
    </location>
</feature>
<dbReference type="PANTHER" id="PTHR13371">
    <property type="entry name" value="GLYCINE-, GLUTAMATE-, THIENYLCYCLOHEXYLPIPERIDINE-BINDING PROTEIN"/>
    <property type="match status" value="1"/>
</dbReference>
<name>Q676D9_OIKDI</name>
<dbReference type="InterPro" id="IPR048738">
    <property type="entry name" value="CEP104_Znf"/>
</dbReference>
<dbReference type="GO" id="GO:0005929">
    <property type="term" value="C:cilium"/>
    <property type="evidence" value="ECO:0007669"/>
    <property type="project" value="TreeGrafter"/>
</dbReference>
<feature type="region of interest" description="Disordered" evidence="1">
    <location>
        <begin position="242"/>
        <end position="262"/>
    </location>
</feature>
<feature type="compositionally biased region" description="Low complexity" evidence="1">
    <location>
        <begin position="276"/>
        <end position="296"/>
    </location>
</feature>
<feature type="region of interest" description="Disordered" evidence="1">
    <location>
        <begin position="276"/>
        <end position="316"/>
    </location>
</feature>
<dbReference type="Pfam" id="PF21038">
    <property type="entry name" value="CEP104_N"/>
    <property type="match status" value="1"/>
</dbReference>
<reference evidence="4" key="1">
    <citation type="journal article" date="2004" name="Nature">
        <title>Hox cluster disintegration with persistent anteroposterior order of expression in Oikopleura dioica.</title>
        <authorList>
            <person name="Seo H.C."/>
            <person name="Edvardsen R.B."/>
            <person name="Maeland A.D."/>
            <person name="Bjordal M."/>
            <person name="Jensen M.F."/>
            <person name="Hansen A."/>
            <person name="Flaat M."/>
            <person name="Weissenbach J."/>
            <person name="Lehrach H."/>
            <person name="Wincker P."/>
            <person name="Reinhardt R."/>
            <person name="Chourrout D."/>
        </authorList>
    </citation>
    <scope>NUCLEOTIDE SEQUENCE</scope>
</reference>
<feature type="domain" description="Centrosomal protein CEP104 N-terminal" evidence="2">
    <location>
        <begin position="1"/>
        <end position="73"/>
    </location>
</feature>
<accession>Q676D9</accession>